<evidence type="ECO:0008006" key="6">
    <source>
        <dbReference type="Google" id="ProtNLM"/>
    </source>
</evidence>
<dbReference type="SUPFAM" id="SSF75005">
    <property type="entry name" value="Arabinanase/levansucrase/invertase"/>
    <property type="match status" value="2"/>
</dbReference>
<comment type="caution">
    <text evidence="4">The sequence shown here is derived from an EMBL/GenBank/DDBJ whole genome shotgun (WGS) entry which is preliminary data.</text>
</comment>
<evidence type="ECO:0000313" key="4">
    <source>
        <dbReference type="EMBL" id="KKQ90503.1"/>
    </source>
</evidence>
<keyword evidence="2" id="KW-0808">Transferase</keyword>
<dbReference type="CDD" id="cd18614">
    <property type="entry name" value="GH130"/>
    <property type="match status" value="1"/>
</dbReference>
<dbReference type="PANTHER" id="PTHR34106">
    <property type="entry name" value="GLYCOSIDASE"/>
    <property type="match status" value="1"/>
</dbReference>
<reference evidence="4 5" key="1">
    <citation type="journal article" date="2015" name="Nature">
        <title>rRNA introns, odd ribosomes, and small enigmatic genomes across a large radiation of phyla.</title>
        <authorList>
            <person name="Brown C.T."/>
            <person name="Hug L.A."/>
            <person name="Thomas B.C."/>
            <person name="Sharon I."/>
            <person name="Castelle C.J."/>
            <person name="Singh A."/>
            <person name="Wilkins M.J."/>
            <person name="Williams K.H."/>
            <person name="Banfield J.F."/>
        </authorList>
    </citation>
    <scope>NUCLEOTIDE SEQUENCE [LARGE SCALE GENOMIC DNA]</scope>
</reference>
<proteinExistence type="inferred from homology"/>
<name>A0A0G0LF40_9BACT</name>
<organism evidence="4 5">
    <name type="scientific">Berkelbacteria bacterium GW2011_GWA2_38_9</name>
    <dbReference type="NCBI Taxonomy" id="1618334"/>
    <lineage>
        <taxon>Bacteria</taxon>
        <taxon>Candidatus Berkelbacteria</taxon>
    </lineage>
</organism>
<dbReference type="GO" id="GO:0016757">
    <property type="term" value="F:glycosyltransferase activity"/>
    <property type="evidence" value="ECO:0007669"/>
    <property type="project" value="UniProtKB-KW"/>
</dbReference>
<dbReference type="InterPro" id="IPR023296">
    <property type="entry name" value="Glyco_hydro_beta-prop_sf"/>
</dbReference>
<keyword evidence="1" id="KW-0328">Glycosyltransferase</keyword>
<accession>A0A0G0LF40</accession>
<dbReference type="EMBL" id="LBVO01000004">
    <property type="protein sequence ID" value="KKQ90503.1"/>
    <property type="molecule type" value="Genomic_DNA"/>
</dbReference>
<dbReference type="InterPro" id="IPR007184">
    <property type="entry name" value="Mannoside_phosphorylase"/>
</dbReference>
<dbReference type="CDD" id="cd18611">
    <property type="entry name" value="GH130"/>
    <property type="match status" value="1"/>
</dbReference>
<comment type="similarity">
    <text evidence="3">Belongs to the glycosyl hydrolase 130 family.</text>
</comment>
<dbReference type="PANTHER" id="PTHR34106:SF5">
    <property type="entry name" value="GLYCOSIDASE"/>
    <property type="match status" value="1"/>
</dbReference>
<dbReference type="Proteomes" id="UP000033934">
    <property type="component" value="Unassembled WGS sequence"/>
</dbReference>
<dbReference type="Pfam" id="PF04041">
    <property type="entry name" value="Glyco_hydro_130"/>
    <property type="match status" value="2"/>
</dbReference>
<sequence>MLKVNRYSKNPILKPDTSNEWEAEAVLNGCPIKFRDKIFLTYRAISIPHYHSTTDIEMQISNIGLAESRDGFRFIKRRKLISPQEHWEIYGCEDPRVTEFEGKYYIFYTALSTYPFNAAGIKIGLAITKDFQTIQEKHLITPFNAKAMAMFPERINGKIYSILTANTDMPPSKIAIASFDRINQMWSQDYWLSWYKDLKSHSIDLQRSPSDQIELGAPPIKTPVGWLVIYSYIKNYFSDNKLFGIEAALLGLNDPRKIIASTDMPLMVPEEIYERYGIIPNIIFPSGALALGNELRIYYGAADTVIACASTKFGHLLQHILTDVKEEKLSFIRSKNNPIISPKPESSWESRAAFNPAAVYENNKVHIVYRAMSEDNTSVMGYANSDDGMNISYRSPDPIYTPRNDFEMKKVPGGNSGCEDPRITKIDDRFYMFYTAYNGAEPPRVAVTSIAVADFISQKWNWSASKLISPSGMADKDACIFPEKVNGQYLIFHRIGDDIDIAFVPDLKFEATGWLEERRWLLLRKGFWDSKKLGISSPPMKVSSGWIMLYHGVSDDNVYRVGAVLLDKNDPTNIIGRTTNFIFEPQTEYEKVGQFPNVVFPCGSVIIKDTIYMYYGGGDSVVGVATMKVKTLLNLLD</sequence>
<evidence type="ECO:0000256" key="1">
    <source>
        <dbReference type="ARBA" id="ARBA00022676"/>
    </source>
</evidence>
<protein>
    <recommendedName>
        <fullName evidence="6">Glycosidase-related protein</fullName>
    </recommendedName>
</protein>
<evidence type="ECO:0000313" key="5">
    <source>
        <dbReference type="Proteomes" id="UP000033934"/>
    </source>
</evidence>
<gene>
    <name evidence="4" type="ORF">UT11_C0004G0005</name>
</gene>
<dbReference type="AlphaFoldDB" id="A0A0G0LF40"/>
<dbReference type="Gene3D" id="2.115.10.20">
    <property type="entry name" value="Glycosyl hydrolase domain, family 43"/>
    <property type="match status" value="2"/>
</dbReference>
<evidence type="ECO:0000256" key="3">
    <source>
        <dbReference type="ARBA" id="ARBA00024356"/>
    </source>
</evidence>
<evidence type="ECO:0000256" key="2">
    <source>
        <dbReference type="ARBA" id="ARBA00022679"/>
    </source>
</evidence>